<feature type="compositionally biased region" description="Basic residues" evidence="2">
    <location>
        <begin position="248"/>
        <end position="260"/>
    </location>
</feature>
<organism evidence="4 5">
    <name type="scientific">Scheffersomyces spartinae</name>
    <dbReference type="NCBI Taxonomy" id="45513"/>
    <lineage>
        <taxon>Eukaryota</taxon>
        <taxon>Fungi</taxon>
        <taxon>Dikarya</taxon>
        <taxon>Ascomycota</taxon>
        <taxon>Saccharomycotina</taxon>
        <taxon>Pichiomycetes</taxon>
        <taxon>Debaryomycetaceae</taxon>
        <taxon>Scheffersomyces</taxon>
    </lineage>
</organism>
<feature type="compositionally biased region" description="Polar residues" evidence="2">
    <location>
        <begin position="523"/>
        <end position="542"/>
    </location>
</feature>
<keyword evidence="1" id="KW-0175">Coiled coil</keyword>
<dbReference type="GeneID" id="66113483"/>
<dbReference type="EMBL" id="JAHMUF010000001">
    <property type="protein sequence ID" value="KAG7196097.1"/>
    <property type="molecule type" value="Genomic_DNA"/>
</dbReference>
<dbReference type="Proteomes" id="UP000790833">
    <property type="component" value="Unassembled WGS sequence"/>
</dbReference>
<feature type="compositionally biased region" description="Low complexity" evidence="2">
    <location>
        <begin position="130"/>
        <end position="154"/>
    </location>
</feature>
<evidence type="ECO:0000256" key="1">
    <source>
        <dbReference type="SAM" id="Coils"/>
    </source>
</evidence>
<feature type="region of interest" description="Disordered" evidence="2">
    <location>
        <begin position="516"/>
        <end position="542"/>
    </location>
</feature>
<feature type="compositionally biased region" description="Low complexity" evidence="2">
    <location>
        <begin position="223"/>
        <end position="242"/>
    </location>
</feature>
<feature type="coiled-coil region" evidence="1">
    <location>
        <begin position="473"/>
        <end position="510"/>
    </location>
</feature>
<dbReference type="OrthoDB" id="21678at2759"/>
<dbReference type="InterPro" id="IPR013243">
    <property type="entry name" value="SCA7_dom"/>
</dbReference>
<dbReference type="PANTHER" id="PTHR47805:SF1">
    <property type="entry name" value="SAGA-ASSOCIATED FACTOR 73"/>
    <property type="match status" value="1"/>
</dbReference>
<dbReference type="AlphaFoldDB" id="A0A9P8AKM9"/>
<comment type="caution">
    <text evidence="4">The sequence shown here is derived from an EMBL/GenBank/DDBJ whole genome shotgun (WGS) entry which is preliminary data.</text>
</comment>
<evidence type="ECO:0000256" key="2">
    <source>
        <dbReference type="SAM" id="MobiDB-lite"/>
    </source>
</evidence>
<feature type="domain" description="SCA7" evidence="3">
    <location>
        <begin position="259"/>
        <end position="325"/>
    </location>
</feature>
<evidence type="ECO:0000313" key="4">
    <source>
        <dbReference type="EMBL" id="KAG7196097.1"/>
    </source>
</evidence>
<dbReference type="GO" id="GO:1904802">
    <property type="term" value="P:RITS complex assembly"/>
    <property type="evidence" value="ECO:0007669"/>
    <property type="project" value="TreeGrafter"/>
</dbReference>
<dbReference type="PROSITE" id="PS51505">
    <property type="entry name" value="SCA7"/>
    <property type="match status" value="1"/>
</dbReference>
<dbReference type="InterPro" id="IPR037804">
    <property type="entry name" value="SGF73"/>
</dbReference>
<protein>
    <recommendedName>
        <fullName evidence="3">SCA7 domain-containing protein</fullName>
    </recommendedName>
</protein>
<evidence type="ECO:0000259" key="3">
    <source>
        <dbReference type="PROSITE" id="PS51505"/>
    </source>
</evidence>
<name>A0A9P8AKM9_9ASCO</name>
<dbReference type="GO" id="GO:0000124">
    <property type="term" value="C:SAGA complex"/>
    <property type="evidence" value="ECO:0007669"/>
    <property type="project" value="InterPro"/>
</dbReference>
<feature type="compositionally biased region" description="Polar residues" evidence="2">
    <location>
        <begin position="171"/>
        <end position="183"/>
    </location>
</feature>
<accession>A0A9P8AKM9</accession>
<sequence>MSKSRLQQRVITLASVRSLDCISKSSVTAEFKKYGSNNNNNNNSNKIVWKEFGVYLDKKVETRVNPDKFIDNKENRGIFVDNSIPDVSYLQTNIKYKICTSCQRPIGEASLKSHYKKCLEMRQKKKANVAANTASHHASTANDDNDSTTTNTSTKQMKRKRKHLLDDGDISSVNSSRNSTPFSDSVPVTESPAPSASSASTSTATRPKKKYKKSQTQKEKEAANAAAAAAARAAAAANAAANLSQTPTKKKKPAKPKPPSKVKGPVDVERQCGVALPGGGFCARSLTCKTHSMGAKRAVLGRSAPYDVLLQQYQKMNQAKIAATNALAIQRRENAAFHSGDGSNGHTFNKVLDPDEETHLVLEGLSKNNPMPLERKIIMPMRYRHRFLNRREAYANALITSGSTSSNSNSANSDSTLATQAISGSIGGLQGRCALINVDAPSQNPDCETQAYSTISGEMYQVRAPSRAIILSAQFNNQQQKQFQEQMLKLQEQQQQQQQQMLAMRKLQAQRAQAAAAATNQAPSGESLKTTGQRVQASLISN</sequence>
<reference evidence="4" key="1">
    <citation type="submission" date="2021-03" db="EMBL/GenBank/DDBJ databases">
        <authorList>
            <person name="Palmer J.M."/>
        </authorList>
    </citation>
    <scope>NUCLEOTIDE SEQUENCE</scope>
    <source>
        <strain evidence="4">ARV_011</strain>
    </source>
</reference>
<feature type="compositionally biased region" description="Low complexity" evidence="2">
    <location>
        <begin position="185"/>
        <end position="205"/>
    </location>
</feature>
<dbReference type="PANTHER" id="PTHR47805">
    <property type="entry name" value="SAGA-ASSOCIATED FACTOR 73"/>
    <property type="match status" value="1"/>
</dbReference>
<proteinExistence type="predicted"/>
<dbReference type="GO" id="GO:0006357">
    <property type="term" value="P:regulation of transcription by RNA polymerase II"/>
    <property type="evidence" value="ECO:0007669"/>
    <property type="project" value="TreeGrafter"/>
</dbReference>
<dbReference type="Pfam" id="PF08313">
    <property type="entry name" value="SCA7"/>
    <property type="match status" value="1"/>
</dbReference>
<dbReference type="GO" id="GO:0031048">
    <property type="term" value="P:regulatory ncRNA-mediated heterochromatin formation"/>
    <property type="evidence" value="ECO:0007669"/>
    <property type="project" value="TreeGrafter"/>
</dbReference>
<feature type="region of interest" description="Disordered" evidence="2">
    <location>
        <begin position="129"/>
        <end position="265"/>
    </location>
</feature>
<keyword evidence="5" id="KW-1185">Reference proteome</keyword>
<dbReference type="RefSeq" id="XP_043051642.1">
    <property type="nucleotide sequence ID" value="XM_043190965.1"/>
</dbReference>
<evidence type="ECO:0000313" key="5">
    <source>
        <dbReference type="Proteomes" id="UP000790833"/>
    </source>
</evidence>
<feature type="compositionally biased region" description="Basic residues" evidence="2">
    <location>
        <begin position="206"/>
        <end position="215"/>
    </location>
</feature>
<gene>
    <name evidence="4" type="ORF">KQ657_000109</name>
</gene>